<protein>
    <submittedName>
        <fullName evidence="1">Uncharacterized protein</fullName>
    </submittedName>
</protein>
<proteinExistence type="predicted"/>
<comment type="caution">
    <text evidence="1">The sequence shown here is derived from an EMBL/GenBank/DDBJ whole genome shotgun (WGS) entry which is preliminary data.</text>
</comment>
<dbReference type="EMBL" id="JARBJD010000324">
    <property type="protein sequence ID" value="KAK2943874.1"/>
    <property type="molecule type" value="Genomic_DNA"/>
</dbReference>
<keyword evidence="2" id="KW-1185">Reference proteome</keyword>
<name>A0ABQ9WWK3_9EUKA</name>
<evidence type="ECO:0000313" key="2">
    <source>
        <dbReference type="Proteomes" id="UP001281761"/>
    </source>
</evidence>
<sequence>MIGFMQPDHQTTVLNAEKAKNSVIENQHNISIRIKLELTEINQREAYREGREEGGWVREVGGIDLRHSHPVLPFPHHPQNVRNEWPVLQQSRPFFTILFDPVFTLALPADIQLLSHVRHATLRCLLFDIIQLVVLIDGRFEDVANLTSYAVSLLHSSSSRGVDLNNQSQQWINNLHTADGTPLHMPMIQSLDPLTHSHYLNDSLVVFYLLAQQSLDPSRAHFHQEILNTTLQTLLVHSFNEPNLFEHMPLLENTTAFLDKECGMVMKREVEESLYIVGRIVSEMVMGVMKQMKTQPFSLPFSFYPYVSDIQRVKLIEEHSFPLTIPPHFGSLSSHSFFSLSSSKPTVQTGTMRRKQKVAQHLLHLDENHMLRMREEGVSRVDSRALPRLFESLSIHGSRKPTHTGASKIGTGRTISTLNSSQLWCYDVVRHSAVHPPPLHHIGKHDMVPTEGITTRTPTGHPAKELNLARRIFGSSEKSTTPAASSASLVSKFPTSKVLLETAL</sequence>
<reference evidence="1 2" key="1">
    <citation type="journal article" date="2022" name="bioRxiv">
        <title>Genomics of Preaxostyla Flagellates Illuminates Evolutionary Transitions and the Path Towards Mitochondrial Loss.</title>
        <authorList>
            <person name="Novak L.V.F."/>
            <person name="Treitli S.C."/>
            <person name="Pyrih J."/>
            <person name="Halakuc P."/>
            <person name="Pipaliya S.V."/>
            <person name="Vacek V."/>
            <person name="Brzon O."/>
            <person name="Soukal P."/>
            <person name="Eme L."/>
            <person name="Dacks J.B."/>
            <person name="Karnkowska A."/>
            <person name="Elias M."/>
            <person name="Hampl V."/>
        </authorList>
    </citation>
    <scope>NUCLEOTIDE SEQUENCE [LARGE SCALE GENOMIC DNA]</scope>
    <source>
        <strain evidence="1">NAU3</strain>
        <tissue evidence="1">Gut</tissue>
    </source>
</reference>
<dbReference type="Proteomes" id="UP001281761">
    <property type="component" value="Unassembled WGS sequence"/>
</dbReference>
<organism evidence="1 2">
    <name type="scientific">Blattamonas nauphoetae</name>
    <dbReference type="NCBI Taxonomy" id="2049346"/>
    <lineage>
        <taxon>Eukaryota</taxon>
        <taxon>Metamonada</taxon>
        <taxon>Preaxostyla</taxon>
        <taxon>Oxymonadida</taxon>
        <taxon>Blattamonas</taxon>
    </lineage>
</organism>
<gene>
    <name evidence="1" type="ORF">BLNAU_21221</name>
</gene>
<accession>A0ABQ9WWK3</accession>
<evidence type="ECO:0000313" key="1">
    <source>
        <dbReference type="EMBL" id="KAK2943874.1"/>
    </source>
</evidence>